<dbReference type="HAMAP" id="MF_00221">
    <property type="entry name" value="NRAMP"/>
    <property type="match status" value="1"/>
</dbReference>
<feature type="transmembrane region" description="Helical" evidence="7">
    <location>
        <begin position="276"/>
        <end position="296"/>
    </location>
</feature>
<dbReference type="GO" id="GO:0005381">
    <property type="term" value="F:iron ion transmembrane transporter activity"/>
    <property type="evidence" value="ECO:0007669"/>
    <property type="project" value="TreeGrafter"/>
</dbReference>
<evidence type="ECO:0000256" key="2">
    <source>
        <dbReference type="ARBA" id="ARBA00009965"/>
    </source>
</evidence>
<feature type="transmembrane region" description="Helical" evidence="7">
    <location>
        <begin position="450"/>
        <end position="469"/>
    </location>
</feature>
<dbReference type="PRINTS" id="PR00447">
    <property type="entry name" value="NATRESASSCMP"/>
</dbReference>
<evidence type="ECO:0000256" key="5">
    <source>
        <dbReference type="ARBA" id="ARBA00022989"/>
    </source>
</evidence>
<dbReference type="Pfam" id="PF01566">
    <property type="entry name" value="Nramp"/>
    <property type="match status" value="1"/>
</dbReference>
<reference evidence="8 9" key="1">
    <citation type="journal article" date="2015" name="Genome Biol. Evol.">
        <title>Comparative Genomics of a Bacterivorous Green Alga Reveals Evolutionary Causalities and Consequences of Phago-Mixotrophic Mode of Nutrition.</title>
        <authorList>
            <person name="Burns J.A."/>
            <person name="Paasch A."/>
            <person name="Narechania A."/>
            <person name="Kim E."/>
        </authorList>
    </citation>
    <scope>NUCLEOTIDE SEQUENCE [LARGE SCALE GENOMIC DNA]</scope>
    <source>
        <strain evidence="8 9">PLY_AMNH</strain>
    </source>
</reference>
<feature type="transmembrane region" description="Helical" evidence="7">
    <location>
        <begin position="187"/>
        <end position="206"/>
    </location>
</feature>
<gene>
    <name evidence="8" type="ORF">CYMTET_55017</name>
</gene>
<dbReference type="GO" id="GO:0005384">
    <property type="term" value="F:manganese ion transmembrane transporter activity"/>
    <property type="evidence" value="ECO:0007669"/>
    <property type="project" value="TreeGrafter"/>
</dbReference>
<dbReference type="InterPro" id="IPR001046">
    <property type="entry name" value="NRAMP_fam"/>
</dbReference>
<dbReference type="PANTHER" id="PTHR11706">
    <property type="entry name" value="SOLUTE CARRIER PROTEIN FAMILY 11 MEMBER"/>
    <property type="match status" value="1"/>
</dbReference>
<feature type="transmembrane region" description="Helical" evidence="7">
    <location>
        <begin position="226"/>
        <end position="245"/>
    </location>
</feature>
<dbReference type="NCBIfam" id="TIGR01197">
    <property type="entry name" value="nramp"/>
    <property type="match status" value="1"/>
</dbReference>
<accession>A0AAE0BEY2</accession>
<evidence type="ECO:0000313" key="9">
    <source>
        <dbReference type="Proteomes" id="UP001190700"/>
    </source>
</evidence>
<dbReference type="AlphaFoldDB" id="A0AAE0BEY2"/>
<dbReference type="NCBIfam" id="NF037982">
    <property type="entry name" value="Nramp_1"/>
    <property type="match status" value="1"/>
</dbReference>
<keyword evidence="3" id="KW-0813">Transport</keyword>
<proteinExistence type="inferred from homology"/>
<feature type="transmembrane region" description="Helical" evidence="7">
    <location>
        <begin position="475"/>
        <end position="496"/>
    </location>
</feature>
<evidence type="ECO:0000256" key="7">
    <source>
        <dbReference type="SAM" id="Phobius"/>
    </source>
</evidence>
<comment type="caution">
    <text evidence="8">The sequence shown here is derived from an EMBL/GenBank/DDBJ whole genome shotgun (WGS) entry which is preliminary data.</text>
</comment>
<keyword evidence="5 7" id="KW-1133">Transmembrane helix</keyword>
<evidence type="ECO:0000313" key="8">
    <source>
        <dbReference type="EMBL" id="KAK3234738.1"/>
    </source>
</evidence>
<evidence type="ECO:0000256" key="3">
    <source>
        <dbReference type="ARBA" id="ARBA00022448"/>
    </source>
</evidence>
<feature type="transmembrane region" description="Helical" evidence="7">
    <location>
        <begin position="157"/>
        <end position="175"/>
    </location>
</feature>
<keyword evidence="6 7" id="KW-0472">Membrane</keyword>
<comment type="subcellular location">
    <subcellularLocation>
        <location evidence="1">Membrane</location>
        <topology evidence="1">Multi-pass membrane protein</topology>
    </subcellularLocation>
</comment>
<dbReference type="GO" id="GO:0015086">
    <property type="term" value="F:cadmium ion transmembrane transporter activity"/>
    <property type="evidence" value="ECO:0007669"/>
    <property type="project" value="TreeGrafter"/>
</dbReference>
<organism evidence="8 9">
    <name type="scientific">Cymbomonas tetramitiformis</name>
    <dbReference type="NCBI Taxonomy" id="36881"/>
    <lineage>
        <taxon>Eukaryota</taxon>
        <taxon>Viridiplantae</taxon>
        <taxon>Chlorophyta</taxon>
        <taxon>Pyramimonadophyceae</taxon>
        <taxon>Pyramimonadales</taxon>
        <taxon>Pyramimonadaceae</taxon>
        <taxon>Cymbomonas</taxon>
    </lineage>
</organism>
<dbReference type="EMBL" id="LGRX02035473">
    <property type="protein sequence ID" value="KAK3234738.1"/>
    <property type="molecule type" value="Genomic_DNA"/>
</dbReference>
<feature type="transmembrane region" description="Helical" evidence="7">
    <location>
        <begin position="82"/>
        <end position="105"/>
    </location>
</feature>
<evidence type="ECO:0000256" key="1">
    <source>
        <dbReference type="ARBA" id="ARBA00004141"/>
    </source>
</evidence>
<feature type="transmembrane region" description="Helical" evidence="7">
    <location>
        <begin position="343"/>
        <end position="363"/>
    </location>
</feature>
<protein>
    <submittedName>
        <fullName evidence="8">NRAMP metal transporter</fullName>
    </submittedName>
</protein>
<sequence length="530" mass="58469">MEDNASSGGVDNAFAPDELDEPTYGQAQAIDVRELGEASRTFSWKKLWAFAGPGWLMSIAYLDPGNIESDLQTGAQTKYMLLWVLFWATFLGLVLQLLSARLGVVTGKHLAQHCRTEYPDWARISLWLMTEFALIGSDIQEVLGSAIAFNILSDGAIPLWAGVIITAADCFSFLFLESFGIRKLETFFAVCLIVMAATFGQMYISTSPNQLEVTKGTVIFDLDNKSFNVAVGMIGAVIMPHNIYLHSALVQSRKIDHGNTAAVKEADMYNKIESTVALFCSFIINLFVVSVFAHNFSEHGVYYEKHHEEFPDCFGENIGLLNTAGCFQDVVGNNNGSWIPMKYIWGFGLLAAGQTSTMTGTYAGQFVMQGFLDLKIKPWQRVLLTRSVALGPTLVVALTVDHATLDTANEWLNILQSVQLPFALVPVIYFTSQEQTMHSFVNSKVAKSTYAFISLLIVIVNIYLVLNGVDLTQPAQLVPTMFVGIMYVSFVGYLTIGPKQARAVWCKVTGKQPDEREDGYSQFSPIGGNM</sequence>
<dbReference type="GO" id="GO:0005886">
    <property type="term" value="C:plasma membrane"/>
    <property type="evidence" value="ECO:0007669"/>
    <property type="project" value="TreeGrafter"/>
</dbReference>
<name>A0AAE0BEY2_9CHLO</name>
<evidence type="ECO:0000256" key="6">
    <source>
        <dbReference type="ARBA" id="ARBA00023136"/>
    </source>
</evidence>
<comment type="similarity">
    <text evidence="2">Belongs to the NRAMP (TC 2.A.55) family.</text>
</comment>
<dbReference type="Proteomes" id="UP001190700">
    <property type="component" value="Unassembled WGS sequence"/>
</dbReference>
<dbReference type="PANTHER" id="PTHR11706:SF33">
    <property type="entry name" value="NATURAL RESISTANCE-ASSOCIATED MACROPHAGE PROTEIN 2"/>
    <property type="match status" value="1"/>
</dbReference>
<keyword evidence="4 7" id="KW-0812">Transmembrane</keyword>
<evidence type="ECO:0000256" key="4">
    <source>
        <dbReference type="ARBA" id="ARBA00022692"/>
    </source>
</evidence>
<dbReference type="GO" id="GO:0010008">
    <property type="term" value="C:endosome membrane"/>
    <property type="evidence" value="ECO:0007669"/>
    <property type="project" value="TreeGrafter"/>
</dbReference>
<keyword evidence="9" id="KW-1185">Reference proteome</keyword>